<evidence type="ECO:0000313" key="2">
    <source>
        <dbReference type="EMBL" id="KAJ5074775.1"/>
    </source>
</evidence>
<dbReference type="EMBL" id="JAPDFW010000068">
    <property type="protein sequence ID" value="KAJ5074775.1"/>
    <property type="molecule type" value="Genomic_DNA"/>
</dbReference>
<comment type="caution">
    <text evidence="2">The sequence shown here is derived from an EMBL/GenBank/DDBJ whole genome shotgun (WGS) entry which is preliminary data.</text>
</comment>
<name>A0A9Q0LN11_ANAIG</name>
<reference evidence="2" key="1">
    <citation type="submission" date="2022-10" db="EMBL/GenBank/DDBJ databases">
        <title>Novel sulphate-reducing endosymbionts in the free-living metamonad Anaeramoeba.</title>
        <authorList>
            <person name="Jerlstrom-Hultqvist J."/>
            <person name="Cepicka I."/>
            <person name="Gallot-Lavallee L."/>
            <person name="Salas-Leiva D."/>
            <person name="Curtis B.A."/>
            <person name="Zahonova K."/>
            <person name="Pipaliya S."/>
            <person name="Dacks J."/>
            <person name="Roger A.J."/>
        </authorList>
    </citation>
    <scope>NUCLEOTIDE SEQUENCE</scope>
    <source>
        <strain evidence="2">BMAN</strain>
    </source>
</reference>
<dbReference type="AlphaFoldDB" id="A0A9Q0LN11"/>
<gene>
    <name evidence="2" type="ORF">M0811_07818</name>
</gene>
<protein>
    <submittedName>
        <fullName evidence="2">Protein restricted tev movement 2</fullName>
    </submittedName>
</protein>
<sequence length="582" mass="68884">MNFNQSNSNIPILSPIFKDKQKFLLLFQKTKVEIHHVLSSIGYIDNDKISEYYKWLQPLKNREELFALLLNYSNPKNLNLQEIPNHLDTLKKSGILDYNILLQSSYNYVKIKLQWNSLTIPFSQINFEIKPLNHLKLAQQKIEKTENAVQIVIYDLISLSKCALHIWITQKELNFQKIEQIEFPLKLIDATIFTTINKMNTFLNKMIQELRNNDSNMAEETTESQDYKQMLDEMLIQEDAFFNYKNTISEIKQEAQKQMRQVEFCEMKIRENANWILSVFDACLQTSNSISKISSGIEPKNIPILEKAAQDFKKSQKDFGKLSRSYSKWKTIARNFQKAVVMYCKYYVQQTQILQPEMYDQLQEMITKTSQKLNEDRAKIQTQEELEQFQKEIAKLQAVCLQRNCIVKKLVNVDIDWEAFLNDDKFFTIGNDMDLFQIIDNLSTMSFADFSQHYLQVFQDLENKQNNQQSNLSNSEQKSKFDNVYDKLKQMESLKLNLVNFTNQIRDFKSKLDANKKLMKENKANLVKKKELKNEKKQIQKEKREKKKERNSILQSLKELVPFFPEFSLDEMEDILLFLNLK</sequence>
<keyword evidence="3" id="KW-1185">Reference proteome</keyword>
<accession>A0A9Q0LN11</accession>
<evidence type="ECO:0000313" key="3">
    <source>
        <dbReference type="Proteomes" id="UP001149090"/>
    </source>
</evidence>
<dbReference type="Proteomes" id="UP001149090">
    <property type="component" value="Unassembled WGS sequence"/>
</dbReference>
<proteinExistence type="predicted"/>
<feature type="coiled-coil region" evidence="1">
    <location>
        <begin position="458"/>
        <end position="556"/>
    </location>
</feature>
<evidence type="ECO:0000256" key="1">
    <source>
        <dbReference type="SAM" id="Coils"/>
    </source>
</evidence>
<keyword evidence="1" id="KW-0175">Coiled coil</keyword>
<organism evidence="2 3">
    <name type="scientific">Anaeramoeba ignava</name>
    <name type="common">Anaerobic marine amoeba</name>
    <dbReference type="NCBI Taxonomy" id="1746090"/>
    <lineage>
        <taxon>Eukaryota</taxon>
        <taxon>Metamonada</taxon>
        <taxon>Anaeramoebidae</taxon>
        <taxon>Anaeramoeba</taxon>
    </lineage>
</organism>
<feature type="coiled-coil region" evidence="1">
    <location>
        <begin position="359"/>
        <end position="399"/>
    </location>
</feature>